<feature type="transmembrane region" description="Helical" evidence="1">
    <location>
        <begin position="275"/>
        <end position="297"/>
    </location>
</feature>
<reference evidence="2 3" key="1">
    <citation type="submission" date="2018-10" db="EMBL/GenBank/DDBJ databases">
        <title>Notoacmeibacter sp. M2BS9Y-3-1, whole genome shotgun sequence.</title>
        <authorList>
            <person name="Tuo L."/>
        </authorList>
    </citation>
    <scope>NUCLEOTIDE SEQUENCE [LARGE SCALE GENOMIC DNA]</scope>
    <source>
        <strain evidence="2 3">M2BS9Y-3-1</strain>
    </source>
</reference>
<feature type="transmembrane region" description="Helical" evidence="1">
    <location>
        <begin position="366"/>
        <end position="385"/>
    </location>
</feature>
<evidence type="ECO:0000313" key="2">
    <source>
        <dbReference type="EMBL" id="RLQ88543.1"/>
    </source>
</evidence>
<evidence type="ECO:0000256" key="1">
    <source>
        <dbReference type="SAM" id="Phobius"/>
    </source>
</evidence>
<dbReference type="InterPro" id="IPR010266">
    <property type="entry name" value="NnrS"/>
</dbReference>
<feature type="transmembrane region" description="Helical" evidence="1">
    <location>
        <begin position="183"/>
        <end position="200"/>
    </location>
</feature>
<accession>A0A3L7JCZ7</accession>
<feature type="transmembrane region" description="Helical" evidence="1">
    <location>
        <begin position="309"/>
        <end position="330"/>
    </location>
</feature>
<dbReference type="AlphaFoldDB" id="A0A3L7JCZ7"/>
<dbReference type="RefSeq" id="WP_121645511.1">
    <property type="nucleotide sequence ID" value="NZ_RCWN01000001.1"/>
</dbReference>
<dbReference type="Pfam" id="PF05940">
    <property type="entry name" value="NnrS"/>
    <property type="match status" value="1"/>
</dbReference>
<feature type="transmembrane region" description="Helical" evidence="1">
    <location>
        <begin position="27"/>
        <end position="48"/>
    </location>
</feature>
<feature type="transmembrane region" description="Helical" evidence="1">
    <location>
        <begin position="118"/>
        <end position="139"/>
    </location>
</feature>
<sequence>MHVLKSGARASARYADTPAILRQGFRIFFLSAALWAVLVMALFVLTLSGFDVLQTAFTPVDWHIHELLFGYTGAVIAGFLLTAVPNWTKRLPVAGGRLLFLFLLWLIGRVAVGTSAFIGGWVAAFADLLFPAYLIFVIARELIAGKNYRNLRVLVLCTFFAAANLAFHVEVALSGTSDYSRRGGIAVILVLIMLIGGRIIPSFTRNWLVQRKSSSLPVPFGRYDGATIAVSAMALLVWTGLPDHAATAFILGLASVLNMFRLYRWRGWKTGREGLLIILHLAYAFIPLGLLAVAFSIVTPDLVPPTGSLHLLTAGAIGMMTMAVMTRASLGHTGQKLHADGPILSIYAALAASVLLRFDYAIAPDPLILTLSGSLWIAAFLLFLLRYGSMAVR</sequence>
<keyword evidence="1" id="KW-1133">Transmembrane helix</keyword>
<evidence type="ECO:0000313" key="3">
    <source>
        <dbReference type="Proteomes" id="UP000281094"/>
    </source>
</evidence>
<feature type="transmembrane region" description="Helical" evidence="1">
    <location>
        <begin position="245"/>
        <end position="263"/>
    </location>
</feature>
<feature type="transmembrane region" description="Helical" evidence="1">
    <location>
        <begin position="151"/>
        <end position="171"/>
    </location>
</feature>
<feature type="transmembrane region" description="Helical" evidence="1">
    <location>
        <begin position="68"/>
        <end position="87"/>
    </location>
</feature>
<gene>
    <name evidence="2" type="ORF">D8780_10315</name>
</gene>
<name>A0A3L7JCZ7_9HYPH</name>
<keyword evidence="3" id="KW-1185">Reference proteome</keyword>
<feature type="transmembrane region" description="Helical" evidence="1">
    <location>
        <begin position="220"/>
        <end position="239"/>
    </location>
</feature>
<protein>
    <submittedName>
        <fullName evidence="2">NnrS family protein</fullName>
    </submittedName>
</protein>
<keyword evidence="1" id="KW-0472">Membrane</keyword>
<dbReference type="EMBL" id="RCWN01000001">
    <property type="protein sequence ID" value="RLQ88543.1"/>
    <property type="molecule type" value="Genomic_DNA"/>
</dbReference>
<dbReference type="Proteomes" id="UP000281094">
    <property type="component" value="Unassembled WGS sequence"/>
</dbReference>
<feature type="transmembrane region" description="Helical" evidence="1">
    <location>
        <begin position="342"/>
        <end position="360"/>
    </location>
</feature>
<proteinExistence type="predicted"/>
<keyword evidence="1" id="KW-0812">Transmembrane</keyword>
<feature type="transmembrane region" description="Helical" evidence="1">
    <location>
        <begin position="94"/>
        <end position="112"/>
    </location>
</feature>
<comment type="caution">
    <text evidence="2">The sequence shown here is derived from an EMBL/GenBank/DDBJ whole genome shotgun (WGS) entry which is preliminary data.</text>
</comment>
<organism evidence="2 3">
    <name type="scientific">Notoacmeibacter ruber</name>
    <dbReference type="NCBI Taxonomy" id="2670375"/>
    <lineage>
        <taxon>Bacteria</taxon>
        <taxon>Pseudomonadati</taxon>
        <taxon>Pseudomonadota</taxon>
        <taxon>Alphaproteobacteria</taxon>
        <taxon>Hyphomicrobiales</taxon>
        <taxon>Notoacmeibacteraceae</taxon>
        <taxon>Notoacmeibacter</taxon>
    </lineage>
</organism>